<comment type="caution">
    <text evidence="9">The sequence shown here is derived from an EMBL/GenBank/DDBJ whole genome shotgun (WGS) entry which is preliminary data.</text>
</comment>
<sequence length="316" mass="36388">MLDKEPKTMNMMDEDSMDSISYIFPDNVKPFVNQVAGHEFTKAKPTIGMMKHADGYVLKPVPHPVYGPREINFYKTLETTCDPLLKDLKQYIPQYLGTKTIELDNKDVRCICMEDITKDFKLPCVMDVKIGVQTWEPDAPQEKINVEKVKYAACKKRWGFCIPGFQYYNVTDGSFMRRGKDFGKRMSAQEAIQALYSFVNAEHGIKYGLVASILEQLRKIHAWFRHQRDFLFFSSSILFAYDAENVKLFVDEGESWGDGESSVHNEPDSKISVCMIDFAHVLPNLENKVDTNYLTSLEKLIYVFENLTELYPLNSS</sequence>
<dbReference type="PANTHER" id="PTHR12400">
    <property type="entry name" value="INOSITOL POLYPHOSPHATE KINASE"/>
    <property type="match status" value="1"/>
</dbReference>
<dbReference type="Pfam" id="PF03770">
    <property type="entry name" value="IPK"/>
    <property type="match status" value="1"/>
</dbReference>
<dbReference type="GO" id="GO:0051765">
    <property type="term" value="F:inositol tetrakisphosphate kinase activity"/>
    <property type="evidence" value="ECO:0007669"/>
    <property type="project" value="TreeGrafter"/>
</dbReference>
<dbReference type="SUPFAM" id="SSF56104">
    <property type="entry name" value="SAICAR synthase-like"/>
    <property type="match status" value="1"/>
</dbReference>
<keyword evidence="5" id="KW-0067">ATP-binding</keyword>
<dbReference type="GO" id="GO:0005524">
    <property type="term" value="F:ATP binding"/>
    <property type="evidence" value="ECO:0007669"/>
    <property type="project" value="UniProtKB-KW"/>
</dbReference>
<dbReference type="GO" id="GO:0005634">
    <property type="term" value="C:nucleus"/>
    <property type="evidence" value="ECO:0007669"/>
    <property type="project" value="TreeGrafter"/>
</dbReference>
<evidence type="ECO:0000313" key="10">
    <source>
        <dbReference type="Proteomes" id="UP001367676"/>
    </source>
</evidence>
<keyword evidence="2 8" id="KW-0808">Transferase</keyword>
<evidence type="ECO:0000256" key="7">
    <source>
        <dbReference type="ARBA" id="ARBA00036525"/>
    </source>
</evidence>
<dbReference type="GO" id="GO:0008440">
    <property type="term" value="F:inositol-1,4,5-trisphosphate 3-kinase activity"/>
    <property type="evidence" value="ECO:0007669"/>
    <property type="project" value="TreeGrafter"/>
</dbReference>
<gene>
    <name evidence="9" type="ORF">V9T40_004395</name>
</gene>
<comment type="catalytic activity">
    <reaction evidence="7">
        <text>1D-myo-inositol 1,3,4,6-tetrakisphosphate + ATP = 1D-myo-inositol 1,3,4,5,6-pentakisphosphate + ADP + H(+)</text>
        <dbReference type="Rhea" id="RHEA:12717"/>
        <dbReference type="ChEBI" id="CHEBI:15378"/>
        <dbReference type="ChEBI" id="CHEBI:30616"/>
        <dbReference type="ChEBI" id="CHEBI:57660"/>
        <dbReference type="ChEBI" id="CHEBI:57733"/>
        <dbReference type="ChEBI" id="CHEBI:456216"/>
        <dbReference type="EC" id="2.7.1.140"/>
    </reaction>
</comment>
<dbReference type="AlphaFoldDB" id="A0AAN9TUU7"/>
<accession>A0AAN9TUU7</accession>
<evidence type="ECO:0000256" key="5">
    <source>
        <dbReference type="ARBA" id="ARBA00022840"/>
    </source>
</evidence>
<keyword evidence="3" id="KW-0547">Nucleotide-binding</keyword>
<evidence type="ECO:0000256" key="4">
    <source>
        <dbReference type="ARBA" id="ARBA00022777"/>
    </source>
</evidence>
<evidence type="ECO:0000256" key="1">
    <source>
        <dbReference type="ARBA" id="ARBA00007374"/>
    </source>
</evidence>
<dbReference type="InterPro" id="IPR038286">
    <property type="entry name" value="IPK_sf"/>
</dbReference>
<name>A0AAN9TUU7_9HEMI</name>
<keyword evidence="10" id="KW-1185">Reference proteome</keyword>
<evidence type="ECO:0000256" key="3">
    <source>
        <dbReference type="ARBA" id="ARBA00022741"/>
    </source>
</evidence>
<evidence type="ECO:0000313" key="9">
    <source>
        <dbReference type="EMBL" id="KAK7604122.1"/>
    </source>
</evidence>
<evidence type="ECO:0000256" key="8">
    <source>
        <dbReference type="RuleBase" id="RU363090"/>
    </source>
</evidence>
<comment type="catalytic activity">
    <reaction evidence="6">
        <text>1D-myo-inositol 1,4,5-trisphosphate + 2 ATP = 1D-myo-inositol 1,3,4,5,6-pentakisphosphate + 2 ADP + 2 H(+)</text>
        <dbReference type="Rhea" id="RHEA:32359"/>
        <dbReference type="ChEBI" id="CHEBI:15378"/>
        <dbReference type="ChEBI" id="CHEBI:30616"/>
        <dbReference type="ChEBI" id="CHEBI:57733"/>
        <dbReference type="ChEBI" id="CHEBI:203600"/>
        <dbReference type="ChEBI" id="CHEBI:456216"/>
        <dbReference type="EC" id="2.7.1.151"/>
    </reaction>
</comment>
<dbReference type="EMBL" id="JBBCAQ010000004">
    <property type="protein sequence ID" value="KAK7604122.1"/>
    <property type="molecule type" value="Genomic_DNA"/>
</dbReference>
<dbReference type="EC" id="2.7.-.-" evidence="8"/>
<reference evidence="9 10" key="1">
    <citation type="submission" date="2024-03" db="EMBL/GenBank/DDBJ databases">
        <title>Adaptation during the transition from Ophiocordyceps entomopathogen to insect associate is accompanied by gene loss and intensified selection.</title>
        <authorList>
            <person name="Ward C.M."/>
            <person name="Onetto C.A."/>
            <person name="Borneman A.R."/>
        </authorList>
    </citation>
    <scope>NUCLEOTIDE SEQUENCE [LARGE SCALE GENOMIC DNA]</scope>
    <source>
        <strain evidence="9">AWRI1</strain>
        <tissue evidence="9">Single Adult Female</tissue>
    </source>
</reference>
<proteinExistence type="inferred from homology"/>
<dbReference type="Gene3D" id="3.30.470.160">
    <property type="entry name" value="Inositol polyphosphate kinase"/>
    <property type="match status" value="1"/>
</dbReference>
<evidence type="ECO:0000256" key="6">
    <source>
        <dbReference type="ARBA" id="ARBA00036164"/>
    </source>
</evidence>
<keyword evidence="4 8" id="KW-0418">Kinase</keyword>
<comment type="similarity">
    <text evidence="1 8">Belongs to the inositol phosphokinase (IPK) family.</text>
</comment>
<dbReference type="GO" id="GO:0032958">
    <property type="term" value="P:inositol phosphate biosynthetic process"/>
    <property type="evidence" value="ECO:0007669"/>
    <property type="project" value="InterPro"/>
</dbReference>
<dbReference type="Proteomes" id="UP001367676">
    <property type="component" value="Unassembled WGS sequence"/>
</dbReference>
<protein>
    <recommendedName>
        <fullName evidence="8">Kinase</fullName>
        <ecNumber evidence="8">2.7.-.-</ecNumber>
    </recommendedName>
</protein>
<organism evidence="9 10">
    <name type="scientific">Parthenolecanium corni</name>
    <dbReference type="NCBI Taxonomy" id="536013"/>
    <lineage>
        <taxon>Eukaryota</taxon>
        <taxon>Metazoa</taxon>
        <taxon>Ecdysozoa</taxon>
        <taxon>Arthropoda</taxon>
        <taxon>Hexapoda</taxon>
        <taxon>Insecta</taxon>
        <taxon>Pterygota</taxon>
        <taxon>Neoptera</taxon>
        <taxon>Paraneoptera</taxon>
        <taxon>Hemiptera</taxon>
        <taxon>Sternorrhyncha</taxon>
        <taxon>Coccoidea</taxon>
        <taxon>Coccidae</taxon>
        <taxon>Parthenolecanium</taxon>
    </lineage>
</organism>
<dbReference type="PANTHER" id="PTHR12400:SF51">
    <property type="entry name" value="INOSITOL POLYPHOSPHATE MULTIKINASE"/>
    <property type="match status" value="1"/>
</dbReference>
<dbReference type="InterPro" id="IPR005522">
    <property type="entry name" value="IPK"/>
</dbReference>
<evidence type="ECO:0000256" key="2">
    <source>
        <dbReference type="ARBA" id="ARBA00022679"/>
    </source>
</evidence>
<dbReference type="GO" id="GO:0005737">
    <property type="term" value="C:cytoplasm"/>
    <property type="evidence" value="ECO:0007669"/>
    <property type="project" value="TreeGrafter"/>
</dbReference>